<sequence length="20" mass="1988">MVGGLEDKGVTFTNTSSSSA</sequence>
<feature type="non-terminal residue" evidence="2">
    <location>
        <position position="20"/>
    </location>
</feature>
<evidence type="ECO:0000256" key="1">
    <source>
        <dbReference type="SAM" id="MobiDB-lite"/>
    </source>
</evidence>
<feature type="region of interest" description="Disordered" evidence="1">
    <location>
        <begin position="1"/>
        <end position="20"/>
    </location>
</feature>
<accession>A0A699RN56</accession>
<name>A0A699RN56_TANCI</name>
<feature type="compositionally biased region" description="Polar residues" evidence="1">
    <location>
        <begin position="11"/>
        <end position="20"/>
    </location>
</feature>
<evidence type="ECO:0000313" key="2">
    <source>
        <dbReference type="EMBL" id="GFC87890.1"/>
    </source>
</evidence>
<proteinExistence type="predicted"/>
<organism evidence="2">
    <name type="scientific">Tanacetum cinerariifolium</name>
    <name type="common">Dalmatian daisy</name>
    <name type="synonym">Chrysanthemum cinerariifolium</name>
    <dbReference type="NCBI Taxonomy" id="118510"/>
    <lineage>
        <taxon>Eukaryota</taxon>
        <taxon>Viridiplantae</taxon>
        <taxon>Streptophyta</taxon>
        <taxon>Embryophyta</taxon>
        <taxon>Tracheophyta</taxon>
        <taxon>Spermatophyta</taxon>
        <taxon>Magnoliopsida</taxon>
        <taxon>eudicotyledons</taxon>
        <taxon>Gunneridae</taxon>
        <taxon>Pentapetalae</taxon>
        <taxon>asterids</taxon>
        <taxon>campanulids</taxon>
        <taxon>Asterales</taxon>
        <taxon>Asteraceae</taxon>
        <taxon>Asteroideae</taxon>
        <taxon>Anthemideae</taxon>
        <taxon>Anthemidinae</taxon>
        <taxon>Tanacetum</taxon>
    </lineage>
</organism>
<gene>
    <name evidence="2" type="ORF">Tci_859860</name>
</gene>
<dbReference type="EMBL" id="BKCJ011112660">
    <property type="protein sequence ID" value="GFC87890.1"/>
    <property type="molecule type" value="Genomic_DNA"/>
</dbReference>
<dbReference type="AlphaFoldDB" id="A0A699RN56"/>
<comment type="caution">
    <text evidence="2">The sequence shown here is derived from an EMBL/GenBank/DDBJ whole genome shotgun (WGS) entry which is preliminary data.</text>
</comment>
<protein>
    <submittedName>
        <fullName evidence="2">Uncharacterized protein</fullName>
    </submittedName>
</protein>
<reference evidence="2" key="1">
    <citation type="journal article" date="2019" name="Sci. Rep.">
        <title>Draft genome of Tanacetum cinerariifolium, the natural source of mosquito coil.</title>
        <authorList>
            <person name="Yamashiro T."/>
            <person name="Shiraishi A."/>
            <person name="Satake H."/>
            <person name="Nakayama K."/>
        </authorList>
    </citation>
    <scope>NUCLEOTIDE SEQUENCE</scope>
</reference>